<dbReference type="EMBL" id="KB308742">
    <property type="protein sequence ID" value="ELT96718.1"/>
    <property type="molecule type" value="Genomic_DNA"/>
</dbReference>
<dbReference type="EnsemblMetazoa" id="CapteT185845">
    <property type="protein sequence ID" value="CapteP185845"/>
    <property type="gene ID" value="CapteG185845"/>
</dbReference>
<feature type="region of interest" description="Disordered" evidence="1">
    <location>
        <begin position="72"/>
        <end position="119"/>
    </location>
</feature>
<keyword evidence="5" id="KW-1185">Reference proteome</keyword>
<protein>
    <submittedName>
        <fullName evidence="3 4">Uncharacterized protein</fullName>
    </submittedName>
</protein>
<evidence type="ECO:0000256" key="1">
    <source>
        <dbReference type="SAM" id="MobiDB-lite"/>
    </source>
</evidence>
<keyword evidence="2" id="KW-0472">Membrane</keyword>
<evidence type="ECO:0000313" key="5">
    <source>
        <dbReference type="Proteomes" id="UP000014760"/>
    </source>
</evidence>
<keyword evidence="2" id="KW-1133">Transmembrane helix</keyword>
<proteinExistence type="predicted"/>
<feature type="transmembrane region" description="Helical" evidence="2">
    <location>
        <begin position="6"/>
        <end position="29"/>
    </location>
</feature>
<organism evidence="3">
    <name type="scientific">Capitella teleta</name>
    <name type="common">Polychaete worm</name>
    <dbReference type="NCBI Taxonomy" id="283909"/>
    <lineage>
        <taxon>Eukaryota</taxon>
        <taxon>Metazoa</taxon>
        <taxon>Spiralia</taxon>
        <taxon>Lophotrochozoa</taxon>
        <taxon>Annelida</taxon>
        <taxon>Polychaeta</taxon>
        <taxon>Sedentaria</taxon>
        <taxon>Scolecida</taxon>
        <taxon>Capitellidae</taxon>
        <taxon>Capitella</taxon>
    </lineage>
</organism>
<evidence type="ECO:0000313" key="3">
    <source>
        <dbReference type="EMBL" id="ELT96718.1"/>
    </source>
</evidence>
<evidence type="ECO:0000313" key="4">
    <source>
        <dbReference type="EnsemblMetazoa" id="CapteP185845"/>
    </source>
</evidence>
<sequence>AVQGIFIFAMVALFLTLFIFFGRICFGWFKSFSPISYKHMHRDAEPSEDTLPQSGADLKPFIPNVLMDERDADMTFPTESPPMPPPPANPPQSTASSYGAVDSDNVIIPNGSPSQGYTQ</sequence>
<accession>R7TS15</accession>
<reference evidence="3 5" key="2">
    <citation type="journal article" date="2013" name="Nature">
        <title>Insights into bilaterian evolution from three spiralian genomes.</title>
        <authorList>
            <person name="Simakov O."/>
            <person name="Marletaz F."/>
            <person name="Cho S.J."/>
            <person name="Edsinger-Gonzales E."/>
            <person name="Havlak P."/>
            <person name="Hellsten U."/>
            <person name="Kuo D.H."/>
            <person name="Larsson T."/>
            <person name="Lv J."/>
            <person name="Arendt D."/>
            <person name="Savage R."/>
            <person name="Osoegawa K."/>
            <person name="de Jong P."/>
            <person name="Grimwood J."/>
            <person name="Chapman J.A."/>
            <person name="Shapiro H."/>
            <person name="Aerts A."/>
            <person name="Otillar R.P."/>
            <person name="Terry A.Y."/>
            <person name="Boore J.L."/>
            <person name="Grigoriev I.V."/>
            <person name="Lindberg D.R."/>
            <person name="Seaver E.C."/>
            <person name="Weisblat D.A."/>
            <person name="Putnam N.H."/>
            <person name="Rokhsar D.S."/>
        </authorList>
    </citation>
    <scope>NUCLEOTIDE SEQUENCE</scope>
    <source>
        <strain evidence="3 5">I ESC-2004</strain>
    </source>
</reference>
<feature type="non-terminal residue" evidence="3">
    <location>
        <position position="1"/>
    </location>
</feature>
<evidence type="ECO:0000256" key="2">
    <source>
        <dbReference type="SAM" id="Phobius"/>
    </source>
</evidence>
<dbReference type="EMBL" id="AMQN01027909">
    <property type="status" value="NOT_ANNOTATED_CDS"/>
    <property type="molecule type" value="Genomic_DNA"/>
</dbReference>
<dbReference type="AlphaFoldDB" id="R7TS15"/>
<feature type="compositionally biased region" description="Pro residues" evidence="1">
    <location>
        <begin position="79"/>
        <end position="90"/>
    </location>
</feature>
<reference evidence="4" key="3">
    <citation type="submission" date="2015-06" db="UniProtKB">
        <authorList>
            <consortium name="EnsemblMetazoa"/>
        </authorList>
    </citation>
    <scope>IDENTIFICATION</scope>
</reference>
<dbReference type="HOGENOM" id="CLU_2067219_0_0_1"/>
<name>R7TS15_CAPTE</name>
<keyword evidence="2" id="KW-0812">Transmembrane</keyword>
<reference evidence="5" key="1">
    <citation type="submission" date="2012-12" db="EMBL/GenBank/DDBJ databases">
        <authorList>
            <person name="Hellsten U."/>
            <person name="Grimwood J."/>
            <person name="Chapman J.A."/>
            <person name="Shapiro H."/>
            <person name="Aerts A."/>
            <person name="Otillar R.P."/>
            <person name="Terry A.Y."/>
            <person name="Boore J.L."/>
            <person name="Simakov O."/>
            <person name="Marletaz F."/>
            <person name="Cho S.-J."/>
            <person name="Edsinger-Gonzales E."/>
            <person name="Havlak P."/>
            <person name="Kuo D.-H."/>
            <person name="Larsson T."/>
            <person name="Lv J."/>
            <person name="Arendt D."/>
            <person name="Savage R."/>
            <person name="Osoegawa K."/>
            <person name="de Jong P."/>
            <person name="Lindberg D.R."/>
            <person name="Seaver E.C."/>
            <person name="Weisblat D.A."/>
            <person name="Putnam N.H."/>
            <person name="Grigoriev I.V."/>
            <person name="Rokhsar D.S."/>
        </authorList>
    </citation>
    <scope>NUCLEOTIDE SEQUENCE</scope>
    <source>
        <strain evidence="5">I ESC-2004</strain>
    </source>
</reference>
<gene>
    <name evidence="3" type="ORF">CAPTEDRAFT_185845</name>
</gene>
<dbReference type="Proteomes" id="UP000014760">
    <property type="component" value="Unassembled WGS sequence"/>
</dbReference>